<sequence length="27" mass="3056">MQALLVESEKVFLKRDISVTFICLNSA</sequence>
<reference evidence="1" key="1">
    <citation type="submission" date="2014-11" db="EMBL/GenBank/DDBJ databases">
        <authorList>
            <person name="Amaro Gonzalez C."/>
        </authorList>
    </citation>
    <scope>NUCLEOTIDE SEQUENCE</scope>
</reference>
<reference evidence="1" key="2">
    <citation type="journal article" date="2015" name="Fish Shellfish Immunol.">
        <title>Early steps in the European eel (Anguilla anguilla)-Vibrio vulnificus interaction in the gills: Role of the RtxA13 toxin.</title>
        <authorList>
            <person name="Callol A."/>
            <person name="Pajuelo D."/>
            <person name="Ebbesson L."/>
            <person name="Teles M."/>
            <person name="MacKenzie S."/>
            <person name="Amaro C."/>
        </authorList>
    </citation>
    <scope>NUCLEOTIDE SEQUENCE</scope>
</reference>
<protein>
    <submittedName>
        <fullName evidence="1">Uncharacterized protein</fullName>
    </submittedName>
</protein>
<dbReference type="EMBL" id="GBXM01032112">
    <property type="protein sequence ID" value="JAH76465.1"/>
    <property type="molecule type" value="Transcribed_RNA"/>
</dbReference>
<proteinExistence type="predicted"/>
<accession>A0A0E9VGB3</accession>
<organism evidence="1">
    <name type="scientific">Anguilla anguilla</name>
    <name type="common">European freshwater eel</name>
    <name type="synonym">Muraena anguilla</name>
    <dbReference type="NCBI Taxonomy" id="7936"/>
    <lineage>
        <taxon>Eukaryota</taxon>
        <taxon>Metazoa</taxon>
        <taxon>Chordata</taxon>
        <taxon>Craniata</taxon>
        <taxon>Vertebrata</taxon>
        <taxon>Euteleostomi</taxon>
        <taxon>Actinopterygii</taxon>
        <taxon>Neopterygii</taxon>
        <taxon>Teleostei</taxon>
        <taxon>Anguilliformes</taxon>
        <taxon>Anguillidae</taxon>
        <taxon>Anguilla</taxon>
    </lineage>
</organism>
<evidence type="ECO:0000313" key="1">
    <source>
        <dbReference type="EMBL" id="JAH76465.1"/>
    </source>
</evidence>
<dbReference type="AlphaFoldDB" id="A0A0E9VGB3"/>
<name>A0A0E9VGB3_ANGAN</name>